<reference evidence="1" key="1">
    <citation type="journal article" date="2014" name="Front. Microbiol.">
        <title>High frequency of phylogenetically diverse reductive dehalogenase-homologous genes in deep subseafloor sedimentary metagenomes.</title>
        <authorList>
            <person name="Kawai M."/>
            <person name="Futagami T."/>
            <person name="Toyoda A."/>
            <person name="Takaki Y."/>
            <person name="Nishi S."/>
            <person name="Hori S."/>
            <person name="Arai W."/>
            <person name="Tsubouchi T."/>
            <person name="Morono Y."/>
            <person name="Uchiyama I."/>
            <person name="Ito T."/>
            <person name="Fujiyama A."/>
            <person name="Inagaki F."/>
            <person name="Takami H."/>
        </authorList>
    </citation>
    <scope>NUCLEOTIDE SEQUENCE</scope>
    <source>
        <strain evidence="1">Expedition CK06-06</strain>
    </source>
</reference>
<proteinExistence type="predicted"/>
<sequence length="52" mass="6050">MLQGNSRNQNIFKHSTLGQQVVHLKYETNLTVPHCRELSIREMREVLAVQSD</sequence>
<gene>
    <name evidence="1" type="ORF">S12H4_18892</name>
</gene>
<name>X1TIA4_9ZZZZ</name>
<evidence type="ECO:0000313" key="1">
    <source>
        <dbReference type="EMBL" id="GAI79784.1"/>
    </source>
</evidence>
<protein>
    <submittedName>
        <fullName evidence="1">Uncharacterized protein</fullName>
    </submittedName>
</protein>
<dbReference type="AlphaFoldDB" id="X1TIA4"/>
<comment type="caution">
    <text evidence="1">The sequence shown here is derived from an EMBL/GenBank/DDBJ whole genome shotgun (WGS) entry which is preliminary data.</text>
</comment>
<dbReference type="EMBL" id="BARW01009381">
    <property type="protein sequence ID" value="GAI79784.1"/>
    <property type="molecule type" value="Genomic_DNA"/>
</dbReference>
<accession>X1TIA4</accession>
<organism evidence="1">
    <name type="scientific">marine sediment metagenome</name>
    <dbReference type="NCBI Taxonomy" id="412755"/>
    <lineage>
        <taxon>unclassified sequences</taxon>
        <taxon>metagenomes</taxon>
        <taxon>ecological metagenomes</taxon>
    </lineage>
</organism>
<feature type="non-terminal residue" evidence="1">
    <location>
        <position position="52"/>
    </location>
</feature>